<dbReference type="Pfam" id="PF00069">
    <property type="entry name" value="Pkinase"/>
    <property type="match status" value="1"/>
</dbReference>
<dbReference type="PANTHER" id="PTHR24346:SF51">
    <property type="entry name" value="PAS DOMAIN-CONTAINING SERINE_THREONINE-PROTEIN KINASE"/>
    <property type="match status" value="1"/>
</dbReference>
<dbReference type="PANTHER" id="PTHR24346">
    <property type="entry name" value="MAP/MICROTUBULE AFFINITY-REGULATING KINASE"/>
    <property type="match status" value="1"/>
</dbReference>
<dbReference type="SMART" id="SM00091">
    <property type="entry name" value="PAS"/>
    <property type="match status" value="2"/>
</dbReference>
<proteinExistence type="predicted"/>
<feature type="binding site" evidence="3">
    <location>
        <position position="906"/>
    </location>
    <ligand>
        <name>ATP</name>
        <dbReference type="ChEBI" id="CHEBI:30616"/>
    </ligand>
</feature>
<dbReference type="SUPFAM" id="SSF56112">
    <property type="entry name" value="Protein kinase-like (PK-like)"/>
    <property type="match status" value="1"/>
</dbReference>
<gene>
    <name evidence="7" type="ORF">BSL78_13248</name>
</gene>
<dbReference type="Pfam" id="PF13426">
    <property type="entry name" value="PAS_9"/>
    <property type="match status" value="2"/>
</dbReference>
<dbReference type="STRING" id="307972.A0A2G8KPI6"/>
<feature type="compositionally biased region" description="Polar residues" evidence="4">
    <location>
        <begin position="1"/>
        <end position="17"/>
    </location>
</feature>
<dbReference type="InterPro" id="IPR035965">
    <property type="entry name" value="PAS-like_dom_sf"/>
</dbReference>
<feature type="domain" description="Protein kinase" evidence="5">
    <location>
        <begin position="873"/>
        <end position="1113"/>
    </location>
</feature>
<feature type="compositionally biased region" description="Acidic residues" evidence="4">
    <location>
        <begin position="409"/>
        <end position="420"/>
    </location>
</feature>
<keyword evidence="2 3" id="KW-0067">ATP-binding</keyword>
<dbReference type="InterPro" id="IPR013767">
    <property type="entry name" value="PAS_fold"/>
</dbReference>
<dbReference type="EMBL" id="MRZV01000443">
    <property type="protein sequence ID" value="PIK49877.1"/>
    <property type="molecule type" value="Genomic_DNA"/>
</dbReference>
<feature type="region of interest" description="Disordered" evidence="4">
    <location>
        <begin position="403"/>
        <end position="446"/>
    </location>
</feature>
<dbReference type="PROSITE" id="PS00107">
    <property type="entry name" value="PROTEIN_KINASE_ATP"/>
    <property type="match status" value="1"/>
</dbReference>
<comment type="caution">
    <text evidence="7">The sequence shown here is derived from an EMBL/GenBank/DDBJ whole genome shotgun (WGS) entry which is preliminary data.</text>
</comment>
<dbReference type="PROSITE" id="PS50112">
    <property type="entry name" value="PAS"/>
    <property type="match status" value="1"/>
</dbReference>
<dbReference type="GO" id="GO:0005829">
    <property type="term" value="C:cytosol"/>
    <property type="evidence" value="ECO:0007669"/>
    <property type="project" value="TreeGrafter"/>
</dbReference>
<evidence type="ECO:0000259" key="5">
    <source>
        <dbReference type="PROSITE" id="PS50011"/>
    </source>
</evidence>
<evidence type="ECO:0000256" key="2">
    <source>
        <dbReference type="ARBA" id="ARBA00022840"/>
    </source>
</evidence>
<feature type="domain" description="PAS" evidence="6">
    <location>
        <begin position="89"/>
        <end position="147"/>
    </location>
</feature>
<evidence type="ECO:0000259" key="6">
    <source>
        <dbReference type="PROSITE" id="PS50112"/>
    </source>
</evidence>
<dbReference type="Gene3D" id="3.30.450.20">
    <property type="entry name" value="PAS domain"/>
    <property type="match status" value="1"/>
</dbReference>
<name>A0A2G8KPI6_STIJA</name>
<feature type="compositionally biased region" description="Basic and acidic residues" evidence="4">
    <location>
        <begin position="432"/>
        <end position="446"/>
    </location>
</feature>
<dbReference type="NCBIfam" id="TIGR00229">
    <property type="entry name" value="sensory_box"/>
    <property type="match status" value="1"/>
</dbReference>
<dbReference type="Proteomes" id="UP000230750">
    <property type="component" value="Unassembled WGS sequence"/>
</dbReference>
<dbReference type="SUPFAM" id="SSF55785">
    <property type="entry name" value="PYP-like sensor domain (PAS domain)"/>
    <property type="match status" value="2"/>
</dbReference>
<dbReference type="PROSITE" id="PS00108">
    <property type="entry name" value="PROTEIN_KINASE_ST"/>
    <property type="match status" value="1"/>
</dbReference>
<dbReference type="AlphaFoldDB" id="A0A2G8KPI6"/>
<keyword evidence="7" id="KW-0418">Kinase</keyword>
<dbReference type="Gene3D" id="3.30.200.20">
    <property type="entry name" value="Phosphorylase Kinase, domain 1"/>
    <property type="match status" value="1"/>
</dbReference>
<dbReference type="PROSITE" id="PS50011">
    <property type="entry name" value="PROTEIN_KINASE_DOM"/>
    <property type="match status" value="1"/>
</dbReference>
<dbReference type="GO" id="GO:0004674">
    <property type="term" value="F:protein serine/threonine kinase activity"/>
    <property type="evidence" value="ECO:0007669"/>
    <property type="project" value="TreeGrafter"/>
</dbReference>
<feature type="region of interest" description="Disordered" evidence="4">
    <location>
        <begin position="651"/>
        <end position="701"/>
    </location>
</feature>
<evidence type="ECO:0000256" key="1">
    <source>
        <dbReference type="ARBA" id="ARBA00022741"/>
    </source>
</evidence>
<dbReference type="GO" id="GO:0005634">
    <property type="term" value="C:nucleus"/>
    <property type="evidence" value="ECO:0007669"/>
    <property type="project" value="TreeGrafter"/>
</dbReference>
<keyword evidence="8" id="KW-1185">Reference proteome</keyword>
<keyword evidence="1 3" id="KW-0547">Nucleotide-binding</keyword>
<feature type="region of interest" description="Disordered" evidence="4">
    <location>
        <begin position="1"/>
        <end position="29"/>
    </location>
</feature>
<evidence type="ECO:0000313" key="7">
    <source>
        <dbReference type="EMBL" id="PIK49877.1"/>
    </source>
</evidence>
<dbReference type="OrthoDB" id="10252171at2759"/>
<evidence type="ECO:0000256" key="3">
    <source>
        <dbReference type="PROSITE-ProRule" id="PRU10141"/>
    </source>
</evidence>
<dbReference type="GO" id="GO:0006355">
    <property type="term" value="P:regulation of DNA-templated transcription"/>
    <property type="evidence" value="ECO:0007669"/>
    <property type="project" value="InterPro"/>
</dbReference>
<dbReference type="GO" id="GO:0045719">
    <property type="term" value="P:negative regulation of glycogen biosynthetic process"/>
    <property type="evidence" value="ECO:0007669"/>
    <property type="project" value="TreeGrafter"/>
</dbReference>
<evidence type="ECO:0000313" key="8">
    <source>
        <dbReference type="Proteomes" id="UP000230750"/>
    </source>
</evidence>
<sequence>MGLSESFTSADLNQTYPRPQAKATQPEPLSALPEVGMTLENFKGDELNTFSFSTGIGRGSLDKGAPSPHLNMSMGQSWAFYNFVGGGEMGSSFPTTVHNPNKAILTIEARTTKILVVNKMACELFGLTSEELTGMKMTNLLSIKDREMPDVLQEHHLDTSGRVVIVSGKVFEVLDSGGLVIPVSLWMKKVTDDANPKCLVVMEPVERTTARIIFDPKGTIYQVDRQMATLYGYEDKQSLEGMSLQQLIPSITLPSSQGEMPQAVKKQQLTGKTKEGYLFPLSIHIKVISMKESSEDSAFVEDTDFNLSTKVHSRTPDLLSSISDTQQSGPLDVGDVTYFQASLWVFANISGMMSFLPDGNIHSINNNFSQTMFGFTQHDLSGQPITELIPNFYDHLDIIDDSSMPLPPLDDEDETDEDDLPTSRPASCFPDVIDKESPEEYSKEKTVEPLEVGDVFDRPSTGNLLHEADRIATNNNRCPELRTTSACTDDLLNSDPMESRTAAHSPMVSVSTTPPGSHTSLDVLVGNPSIQGSIGNLSAISGPDEVDRTSVSGCSVNDDDIGRQRVCFTKSNDLGIQPFSKEKLRRHSDGVSISVKSPPEEPLIREALMRLRMDDPKDGETDGSYGIDLPTTVDHYSDVERWAYQVKHHFNIGGDGEDSSREAAKESDSGNDHTEDTIKEVDENENKHKENGIAGGMDRGDNRTTEIIERHELSLNLDETPRKDCEGLDDTDVKKIDILQGLQGRITSTPASKLPRQFSLTMSTIPEGSFQGQGRHRDGNLLGILFQIKRVELQDGSCLYCMWMSRDPSDPGEGGRPTSSMAFASTINSTGNLSAGNNNKSLGQAVAEAARCNSTVMEEDLDRLGSGEYSDYYTTLQSIGKGAFGFVKMGRRNKDDTQVVVKFIRKSKIFSNNWWTDPEYGRLPLEVALLTQLSHQNIVKMVMEKHGSGMDLFEFIDRQPNFDEALASYMFRQLIDGVAYLHSKMIVHRDIKDENVILNERFQIKIIDFGSAAYFERGKVFSTFCGTLEYCAPEVIQGNKYEGPELEMWAIGVTLYTLVFGENPFYDIEETIEASLKPPFPVSNELMQLVAWLLHPEPEWRCTLKNMVGNAWLHQPCDLSEYKGNRSYQKECPHHIMKGEANPPTISFTFLGDFPYGTATN</sequence>
<dbReference type="InterPro" id="IPR011009">
    <property type="entry name" value="Kinase-like_dom_sf"/>
</dbReference>
<dbReference type="FunFam" id="3.30.450.20:FF:000059">
    <property type="entry name" value="PAS domain containing serine/threonine kinase"/>
    <property type="match status" value="1"/>
</dbReference>
<dbReference type="InterPro" id="IPR017441">
    <property type="entry name" value="Protein_kinase_ATP_BS"/>
</dbReference>
<dbReference type="CDD" id="cd00130">
    <property type="entry name" value="PAS"/>
    <property type="match status" value="2"/>
</dbReference>
<dbReference type="InterPro" id="IPR000014">
    <property type="entry name" value="PAS"/>
</dbReference>
<dbReference type="InterPro" id="IPR008271">
    <property type="entry name" value="Ser/Thr_kinase_AS"/>
</dbReference>
<accession>A0A2G8KPI6</accession>
<dbReference type="FunFam" id="1.10.510.10:FF:000351">
    <property type="entry name" value="PAS domain-containing serine/threonine-protein kinase"/>
    <property type="match status" value="1"/>
</dbReference>
<dbReference type="Pfam" id="PF00989">
    <property type="entry name" value="PAS"/>
    <property type="match status" value="1"/>
</dbReference>
<organism evidence="7 8">
    <name type="scientific">Stichopus japonicus</name>
    <name type="common">Sea cucumber</name>
    <dbReference type="NCBI Taxonomy" id="307972"/>
    <lineage>
        <taxon>Eukaryota</taxon>
        <taxon>Metazoa</taxon>
        <taxon>Echinodermata</taxon>
        <taxon>Eleutherozoa</taxon>
        <taxon>Echinozoa</taxon>
        <taxon>Holothuroidea</taxon>
        <taxon>Aspidochirotacea</taxon>
        <taxon>Aspidochirotida</taxon>
        <taxon>Stichopodidae</taxon>
        <taxon>Apostichopus</taxon>
    </lineage>
</organism>
<dbReference type="GO" id="GO:0005524">
    <property type="term" value="F:ATP binding"/>
    <property type="evidence" value="ECO:0007669"/>
    <property type="project" value="UniProtKB-UniRule"/>
</dbReference>
<dbReference type="Gene3D" id="1.10.510.10">
    <property type="entry name" value="Transferase(Phosphotransferase) domain 1"/>
    <property type="match status" value="1"/>
</dbReference>
<protein>
    <submittedName>
        <fullName evidence="7">Putative PAS domain-containing serine/threonine-protein kinase-like</fullName>
    </submittedName>
</protein>
<dbReference type="GO" id="GO:0035556">
    <property type="term" value="P:intracellular signal transduction"/>
    <property type="evidence" value="ECO:0007669"/>
    <property type="project" value="TreeGrafter"/>
</dbReference>
<keyword evidence="7" id="KW-0808">Transferase</keyword>
<reference evidence="7 8" key="1">
    <citation type="journal article" date="2017" name="PLoS Biol.">
        <title>The sea cucumber genome provides insights into morphological evolution and visceral regeneration.</title>
        <authorList>
            <person name="Zhang X."/>
            <person name="Sun L."/>
            <person name="Yuan J."/>
            <person name="Sun Y."/>
            <person name="Gao Y."/>
            <person name="Zhang L."/>
            <person name="Li S."/>
            <person name="Dai H."/>
            <person name="Hamel J.F."/>
            <person name="Liu C."/>
            <person name="Yu Y."/>
            <person name="Liu S."/>
            <person name="Lin W."/>
            <person name="Guo K."/>
            <person name="Jin S."/>
            <person name="Xu P."/>
            <person name="Storey K.B."/>
            <person name="Huan P."/>
            <person name="Zhang T."/>
            <person name="Zhou Y."/>
            <person name="Zhang J."/>
            <person name="Lin C."/>
            <person name="Li X."/>
            <person name="Xing L."/>
            <person name="Huo D."/>
            <person name="Sun M."/>
            <person name="Wang L."/>
            <person name="Mercier A."/>
            <person name="Li F."/>
            <person name="Yang H."/>
            <person name="Xiang J."/>
        </authorList>
    </citation>
    <scope>NUCLEOTIDE SEQUENCE [LARGE SCALE GENOMIC DNA]</scope>
    <source>
        <strain evidence="7">Shaxun</strain>
        <tissue evidence="7">Muscle</tissue>
    </source>
</reference>
<evidence type="ECO:0000256" key="4">
    <source>
        <dbReference type="SAM" id="MobiDB-lite"/>
    </source>
</evidence>
<dbReference type="SMART" id="SM00220">
    <property type="entry name" value="S_TKc"/>
    <property type="match status" value="1"/>
</dbReference>
<dbReference type="InterPro" id="IPR000719">
    <property type="entry name" value="Prot_kinase_dom"/>
</dbReference>
<feature type="compositionally biased region" description="Basic and acidic residues" evidence="4">
    <location>
        <begin position="658"/>
        <end position="691"/>
    </location>
</feature>